<feature type="repeat" description="ANK" evidence="3">
    <location>
        <begin position="130"/>
        <end position="153"/>
    </location>
</feature>
<evidence type="ECO:0000256" key="4">
    <source>
        <dbReference type="SAM" id="MobiDB-lite"/>
    </source>
</evidence>
<feature type="repeat" description="ANK" evidence="3">
    <location>
        <begin position="473"/>
        <end position="505"/>
    </location>
</feature>
<dbReference type="PROSITE" id="PS50297">
    <property type="entry name" value="ANK_REP_REGION"/>
    <property type="match status" value="9"/>
</dbReference>
<name>A0A9X0D5M7_9CNID</name>
<comment type="caution">
    <text evidence="5">The sequence shown here is derived from an EMBL/GenBank/DDBJ whole genome shotgun (WGS) entry which is preliminary data.</text>
</comment>
<evidence type="ECO:0000256" key="3">
    <source>
        <dbReference type="PROSITE-ProRule" id="PRU00023"/>
    </source>
</evidence>
<feature type="repeat" description="ANK" evidence="3">
    <location>
        <begin position="164"/>
        <end position="196"/>
    </location>
</feature>
<dbReference type="AlphaFoldDB" id="A0A9X0D5M7"/>
<evidence type="ECO:0000256" key="2">
    <source>
        <dbReference type="ARBA" id="ARBA00023043"/>
    </source>
</evidence>
<dbReference type="PRINTS" id="PR01415">
    <property type="entry name" value="ANKYRIN"/>
</dbReference>
<keyword evidence="2 3" id="KW-0040">ANK repeat</keyword>
<evidence type="ECO:0000313" key="6">
    <source>
        <dbReference type="Proteomes" id="UP001163046"/>
    </source>
</evidence>
<sequence>MEQEFSDNVREQIQNLEMNKPEKQKSRRTAGLFDAVRDGIVNLVSETLGKKDNTKTIDKLDQSGLALLHQAAQYGRTDIARSLLDNGAEIDVRSKEDNLTPLHIAARFNSIETVKLLIQRGADPVLVSTNDSTALHFAARRGNEQVAELLLRHTKVDVNSTDSAHMTALHLACISGNAAISKMLLEQGADKRAKSTELMTPLHTAVYNGNADVAALILRTATEAKHDITDLIGDRDAADNTVLHLAAGTNDLNTAEVCLYNGADINALNTTNETPLYVATMAGNLQMIELLVQKGADVNITNADCKSVLHRAAVFNRDDIISFLLDHGVPIDTRDTQSSTPFLEAVAAGQTKCARLLLQKGADIKASDIYMKNCIHMAVENENLETLHMLLEETSVLWTLYRPDIKERVPLHYAAMVKDVRIIDALLDKQTRFTFHDETQQTPLHLAAQYGMSAQVEALARRVASGLNERDEQGRTPLHDAVMSGRRKVCYIILKLGADSCSKDNNQWTPLMWASKLGREKSCQDYWTSKRRWMTSIWTGTPHYTLPVGKVT</sequence>
<dbReference type="EMBL" id="MU825879">
    <property type="protein sequence ID" value="KAJ7385754.1"/>
    <property type="molecule type" value="Genomic_DNA"/>
</dbReference>
<dbReference type="OrthoDB" id="1661883at2759"/>
<accession>A0A9X0D5M7</accession>
<feature type="repeat" description="ANK" evidence="3">
    <location>
        <begin position="97"/>
        <end position="129"/>
    </location>
</feature>
<feature type="repeat" description="ANK" evidence="3">
    <location>
        <begin position="304"/>
        <end position="336"/>
    </location>
</feature>
<protein>
    <submittedName>
        <fullName evidence="5">Uncharacterized protein</fullName>
    </submittedName>
</protein>
<dbReference type="PANTHER" id="PTHR24173:SF74">
    <property type="entry name" value="ANKYRIN REPEAT DOMAIN-CONTAINING PROTEIN 16"/>
    <property type="match status" value="1"/>
</dbReference>
<feature type="repeat" description="ANK" evidence="3">
    <location>
        <begin position="337"/>
        <end position="369"/>
    </location>
</feature>
<dbReference type="SUPFAM" id="SSF48403">
    <property type="entry name" value="Ankyrin repeat"/>
    <property type="match status" value="2"/>
</dbReference>
<feature type="repeat" description="ANK" evidence="3">
    <location>
        <begin position="63"/>
        <end position="95"/>
    </location>
</feature>
<dbReference type="Gene3D" id="1.25.40.20">
    <property type="entry name" value="Ankyrin repeat-containing domain"/>
    <property type="match status" value="4"/>
</dbReference>
<dbReference type="Pfam" id="PF00023">
    <property type="entry name" value="Ank"/>
    <property type="match status" value="1"/>
</dbReference>
<evidence type="ECO:0000256" key="1">
    <source>
        <dbReference type="ARBA" id="ARBA00022737"/>
    </source>
</evidence>
<dbReference type="Pfam" id="PF13637">
    <property type="entry name" value="Ank_4"/>
    <property type="match status" value="1"/>
</dbReference>
<dbReference type="Pfam" id="PF12796">
    <property type="entry name" value="Ank_2"/>
    <property type="match status" value="4"/>
</dbReference>
<feature type="repeat" description="ANK" evidence="3">
    <location>
        <begin position="271"/>
        <end position="303"/>
    </location>
</feature>
<dbReference type="PROSITE" id="PS50088">
    <property type="entry name" value="ANK_REPEAT"/>
    <property type="match status" value="9"/>
</dbReference>
<organism evidence="5 6">
    <name type="scientific">Desmophyllum pertusum</name>
    <dbReference type="NCBI Taxonomy" id="174260"/>
    <lineage>
        <taxon>Eukaryota</taxon>
        <taxon>Metazoa</taxon>
        <taxon>Cnidaria</taxon>
        <taxon>Anthozoa</taxon>
        <taxon>Hexacorallia</taxon>
        <taxon>Scleractinia</taxon>
        <taxon>Caryophylliina</taxon>
        <taxon>Caryophylliidae</taxon>
        <taxon>Desmophyllum</taxon>
    </lineage>
</organism>
<keyword evidence="6" id="KW-1185">Reference proteome</keyword>
<dbReference type="InterPro" id="IPR036770">
    <property type="entry name" value="Ankyrin_rpt-contain_sf"/>
</dbReference>
<dbReference type="PANTHER" id="PTHR24173">
    <property type="entry name" value="ANKYRIN REPEAT CONTAINING"/>
    <property type="match status" value="1"/>
</dbReference>
<dbReference type="Proteomes" id="UP001163046">
    <property type="component" value="Unassembled WGS sequence"/>
</dbReference>
<dbReference type="SMART" id="SM00248">
    <property type="entry name" value="ANK"/>
    <property type="match status" value="13"/>
</dbReference>
<dbReference type="InterPro" id="IPR002110">
    <property type="entry name" value="Ankyrin_rpt"/>
</dbReference>
<reference evidence="5" key="1">
    <citation type="submission" date="2023-01" db="EMBL/GenBank/DDBJ databases">
        <title>Genome assembly of the deep-sea coral Lophelia pertusa.</title>
        <authorList>
            <person name="Herrera S."/>
            <person name="Cordes E."/>
        </authorList>
    </citation>
    <scope>NUCLEOTIDE SEQUENCE</scope>
    <source>
        <strain evidence="5">USNM1676648</strain>
        <tissue evidence="5">Polyp</tissue>
    </source>
</reference>
<feature type="region of interest" description="Disordered" evidence="4">
    <location>
        <begin position="1"/>
        <end position="29"/>
    </location>
</feature>
<proteinExistence type="predicted"/>
<evidence type="ECO:0000313" key="5">
    <source>
        <dbReference type="EMBL" id="KAJ7385754.1"/>
    </source>
</evidence>
<feature type="repeat" description="ANK" evidence="3">
    <location>
        <begin position="238"/>
        <end position="270"/>
    </location>
</feature>
<keyword evidence="1" id="KW-0677">Repeat</keyword>
<gene>
    <name evidence="5" type="ORF">OS493_013787</name>
</gene>